<dbReference type="InterPro" id="IPR013099">
    <property type="entry name" value="K_chnl_dom"/>
</dbReference>
<evidence type="ECO:0000259" key="10">
    <source>
        <dbReference type="Pfam" id="PF07885"/>
    </source>
</evidence>
<dbReference type="SUPFAM" id="SSF81324">
    <property type="entry name" value="Voltage-gated potassium channels"/>
    <property type="match status" value="1"/>
</dbReference>
<gene>
    <name evidence="11" type="primary">kcsA</name>
    <name evidence="11" type="ORF">GHNINEIG_01655</name>
</gene>
<feature type="transmembrane region" description="Helical" evidence="9">
    <location>
        <begin position="30"/>
        <end position="49"/>
    </location>
</feature>
<evidence type="ECO:0000313" key="11">
    <source>
        <dbReference type="EMBL" id="QBZ83595.1"/>
    </source>
</evidence>
<evidence type="ECO:0000256" key="6">
    <source>
        <dbReference type="ARBA" id="ARBA00023136"/>
    </source>
</evidence>
<dbReference type="PANTHER" id="PTHR11537:SF254">
    <property type="entry name" value="POTASSIUM VOLTAGE-GATED CHANNEL PROTEIN SHAB"/>
    <property type="match status" value="1"/>
</dbReference>
<name>A0A4P7P192_9GAMM</name>
<keyword evidence="5" id="KW-0406">Ion transport</keyword>
<keyword evidence="8" id="KW-0175">Coiled coil</keyword>
<feature type="transmembrane region" description="Helical" evidence="9">
    <location>
        <begin position="146"/>
        <end position="165"/>
    </location>
</feature>
<feature type="coiled-coil region" evidence="8">
    <location>
        <begin position="253"/>
        <end position="321"/>
    </location>
</feature>
<dbReference type="AlphaFoldDB" id="A0A4P7P192"/>
<keyword evidence="2" id="KW-0813">Transport</keyword>
<evidence type="ECO:0000256" key="7">
    <source>
        <dbReference type="ARBA" id="ARBA00023303"/>
    </source>
</evidence>
<comment type="subcellular location">
    <subcellularLocation>
        <location evidence="1">Membrane</location>
        <topology evidence="1">Multi-pass membrane protein</topology>
    </subcellularLocation>
</comment>
<evidence type="ECO:0000313" key="12">
    <source>
        <dbReference type="Proteomes" id="UP000296201"/>
    </source>
</evidence>
<evidence type="ECO:0000256" key="9">
    <source>
        <dbReference type="SAM" id="Phobius"/>
    </source>
</evidence>
<feature type="transmembrane region" description="Helical" evidence="9">
    <location>
        <begin position="93"/>
        <end position="115"/>
    </location>
</feature>
<evidence type="ECO:0000256" key="4">
    <source>
        <dbReference type="ARBA" id="ARBA00022989"/>
    </source>
</evidence>
<evidence type="ECO:0000256" key="8">
    <source>
        <dbReference type="SAM" id="Coils"/>
    </source>
</evidence>
<dbReference type="Gene3D" id="1.20.120.350">
    <property type="entry name" value="Voltage-gated potassium channels. Chain C"/>
    <property type="match status" value="1"/>
</dbReference>
<evidence type="ECO:0000256" key="2">
    <source>
        <dbReference type="ARBA" id="ARBA00022448"/>
    </source>
</evidence>
<feature type="transmembrane region" description="Helical" evidence="9">
    <location>
        <begin position="198"/>
        <end position="223"/>
    </location>
</feature>
<dbReference type="InterPro" id="IPR027359">
    <property type="entry name" value="Volt_channel_dom_sf"/>
</dbReference>
<feature type="transmembrane region" description="Helical" evidence="9">
    <location>
        <begin position="61"/>
        <end position="81"/>
    </location>
</feature>
<dbReference type="InterPro" id="IPR028325">
    <property type="entry name" value="VG_K_chnl"/>
</dbReference>
<feature type="domain" description="Potassium channel" evidence="10">
    <location>
        <begin position="152"/>
        <end position="222"/>
    </location>
</feature>
<dbReference type="GO" id="GO:0005249">
    <property type="term" value="F:voltage-gated potassium channel activity"/>
    <property type="evidence" value="ECO:0007669"/>
    <property type="project" value="InterPro"/>
</dbReference>
<keyword evidence="3 9" id="KW-0812">Transmembrane</keyword>
<dbReference type="EMBL" id="CP032096">
    <property type="protein sequence ID" value="QBZ83595.1"/>
    <property type="molecule type" value="Genomic_DNA"/>
</dbReference>
<dbReference type="GO" id="GO:0001508">
    <property type="term" value="P:action potential"/>
    <property type="evidence" value="ECO:0007669"/>
    <property type="project" value="TreeGrafter"/>
</dbReference>
<keyword evidence="12" id="KW-1185">Reference proteome</keyword>
<dbReference type="OrthoDB" id="9799090at2"/>
<keyword evidence="7 11" id="KW-0407">Ion channel</keyword>
<reference evidence="11 12" key="1">
    <citation type="submission" date="2018-08" db="EMBL/GenBank/DDBJ databases">
        <title>Horizontal acquisition of hydrogen conversion ability and other habitat adaptations in Hydrogenovibrio crunogenus strains.</title>
        <authorList>
            <person name="Gonnella G."/>
            <person name="Adam N."/>
            <person name="Perner M."/>
        </authorList>
    </citation>
    <scope>NUCLEOTIDE SEQUENCE [LARGE SCALE GENOMIC DNA]</scope>
    <source>
        <strain evidence="11 12">SP-41</strain>
    </source>
</reference>
<protein>
    <submittedName>
        <fullName evidence="11">pH-gated potassium channel KcsA</fullName>
    </submittedName>
</protein>
<organism evidence="11 12">
    <name type="scientific">Hydrogenovibrio crunogenus</name>
    <dbReference type="NCBI Taxonomy" id="39765"/>
    <lineage>
        <taxon>Bacteria</taxon>
        <taxon>Pseudomonadati</taxon>
        <taxon>Pseudomonadota</taxon>
        <taxon>Gammaproteobacteria</taxon>
        <taxon>Thiotrichales</taxon>
        <taxon>Piscirickettsiaceae</taxon>
        <taxon>Hydrogenovibrio</taxon>
    </lineage>
</organism>
<dbReference type="RefSeq" id="WP_135796198.1">
    <property type="nucleotide sequence ID" value="NZ_CP032096.1"/>
</dbReference>
<evidence type="ECO:0000256" key="1">
    <source>
        <dbReference type="ARBA" id="ARBA00004141"/>
    </source>
</evidence>
<keyword evidence="6 9" id="KW-0472">Membrane</keyword>
<proteinExistence type="predicted"/>
<evidence type="ECO:0000256" key="5">
    <source>
        <dbReference type="ARBA" id="ARBA00023065"/>
    </source>
</evidence>
<dbReference type="Proteomes" id="UP000296201">
    <property type="component" value="Chromosome"/>
</dbReference>
<dbReference type="GO" id="GO:0008076">
    <property type="term" value="C:voltage-gated potassium channel complex"/>
    <property type="evidence" value="ECO:0007669"/>
    <property type="project" value="InterPro"/>
</dbReference>
<keyword evidence="4 9" id="KW-1133">Transmembrane helix</keyword>
<accession>A0A4P7P192</accession>
<evidence type="ECO:0000256" key="3">
    <source>
        <dbReference type="ARBA" id="ARBA00022692"/>
    </source>
</evidence>
<dbReference type="Gene3D" id="1.10.287.70">
    <property type="match status" value="1"/>
</dbReference>
<sequence length="328" mass="37204">MSFNFRSVNIKAFLGVEGVSPFENTRAIKVGGYLSYAVFLALLIVVVQLVLDYSDTIQDGFWVSVLVWLVFTTELVINLWLVDNRKRYLKHNWLNVLIIIIVFPWFSYGSEWAAILRGLRLLLFLRVVLDVFGDVVNLLKQNSFGLVLAGAFFFIILAGAIFSVIEGVDFTDGVWYALVTITTVGYGDVVPLTGEGRLFGGALIIIGVALFSLVMANISAFLIGSEQKEREKDILNHVKKMQDHLDVQAELNEKRLAEILSEMSSKVDDLEKRMQAFHAERFDSSLGLLDKKVRMEKEEILQKMRQENEAVLSELRRTTLKKEDNKKT</sequence>
<dbReference type="Pfam" id="PF07885">
    <property type="entry name" value="Ion_trans_2"/>
    <property type="match status" value="1"/>
</dbReference>
<dbReference type="PANTHER" id="PTHR11537">
    <property type="entry name" value="VOLTAGE-GATED POTASSIUM CHANNEL"/>
    <property type="match status" value="1"/>
</dbReference>